<dbReference type="PANTHER" id="PTHR33437:SF2">
    <property type="entry name" value="OS06G0361200 PROTEIN"/>
    <property type="match status" value="1"/>
</dbReference>
<dbReference type="AlphaFoldDB" id="A0A1Q3CUX2"/>
<dbReference type="OrthoDB" id="1670002at2759"/>
<name>A0A1Q3CUX2_CEPFO</name>
<accession>A0A1Q3CUX2</accession>
<organism evidence="1 2">
    <name type="scientific">Cephalotus follicularis</name>
    <name type="common">Albany pitcher plant</name>
    <dbReference type="NCBI Taxonomy" id="3775"/>
    <lineage>
        <taxon>Eukaryota</taxon>
        <taxon>Viridiplantae</taxon>
        <taxon>Streptophyta</taxon>
        <taxon>Embryophyta</taxon>
        <taxon>Tracheophyta</taxon>
        <taxon>Spermatophyta</taxon>
        <taxon>Magnoliopsida</taxon>
        <taxon>eudicotyledons</taxon>
        <taxon>Gunneridae</taxon>
        <taxon>Pentapetalae</taxon>
        <taxon>rosids</taxon>
        <taxon>fabids</taxon>
        <taxon>Oxalidales</taxon>
        <taxon>Cephalotaceae</taxon>
        <taxon>Cephalotus</taxon>
    </lineage>
</organism>
<gene>
    <name evidence="1" type="ORF">CFOL_v3_27472</name>
</gene>
<comment type="caution">
    <text evidence="1">The sequence shown here is derived from an EMBL/GenBank/DDBJ whole genome shotgun (WGS) entry which is preliminary data.</text>
</comment>
<evidence type="ECO:0000313" key="1">
    <source>
        <dbReference type="EMBL" id="GAV84027.1"/>
    </source>
</evidence>
<evidence type="ECO:0000313" key="2">
    <source>
        <dbReference type="Proteomes" id="UP000187406"/>
    </source>
</evidence>
<evidence type="ECO:0008006" key="3">
    <source>
        <dbReference type="Google" id="ProtNLM"/>
    </source>
</evidence>
<protein>
    <recommendedName>
        <fullName evidence="3">UBN2_3 domain-containing protein</fullName>
    </recommendedName>
</protein>
<proteinExistence type="predicted"/>
<dbReference type="EMBL" id="BDDD01003082">
    <property type="protein sequence ID" value="GAV84027.1"/>
    <property type="molecule type" value="Genomic_DNA"/>
</dbReference>
<sequence>MAHLIETCNDVGTYEDSMVKQFVLSLKGVEFDSKTVSIPELANTEQRKDEPVVEYIVRWRNLVLNCKEYISEASSIDMCVQGMHWGLSYSIKSNMPHSFEELATRAYDLELQIV</sequence>
<keyword evidence="2" id="KW-1185">Reference proteome</keyword>
<dbReference type="Proteomes" id="UP000187406">
    <property type="component" value="Unassembled WGS sequence"/>
</dbReference>
<dbReference type="InParanoid" id="A0A1Q3CUX2"/>
<dbReference type="PANTHER" id="PTHR33437">
    <property type="entry name" value="OS06G0361200 PROTEIN"/>
    <property type="match status" value="1"/>
</dbReference>
<reference evidence="2" key="1">
    <citation type="submission" date="2016-04" db="EMBL/GenBank/DDBJ databases">
        <title>Cephalotus genome sequencing.</title>
        <authorList>
            <person name="Fukushima K."/>
            <person name="Hasebe M."/>
            <person name="Fang X."/>
        </authorList>
    </citation>
    <scope>NUCLEOTIDE SEQUENCE [LARGE SCALE GENOMIC DNA]</scope>
    <source>
        <strain evidence="2">cv. St1</strain>
    </source>
</reference>